<keyword evidence="6" id="KW-0808">Transferase</keyword>
<feature type="compositionally biased region" description="Polar residues" evidence="4">
    <location>
        <begin position="524"/>
        <end position="533"/>
    </location>
</feature>
<dbReference type="PANTHER" id="PTHR44167">
    <property type="entry name" value="OVARIAN-SPECIFIC SERINE/THREONINE-PROTEIN KINASE LOK-RELATED"/>
    <property type="match status" value="1"/>
</dbReference>
<dbReference type="SUPFAM" id="SSF56112">
    <property type="entry name" value="Protein kinase-like (PK-like)"/>
    <property type="match status" value="1"/>
</dbReference>
<dbReference type="InterPro" id="IPR008271">
    <property type="entry name" value="Ser/Thr_kinase_AS"/>
</dbReference>
<dbReference type="Gene3D" id="1.10.510.10">
    <property type="entry name" value="Transferase(Phosphotransferase) domain 1"/>
    <property type="match status" value="1"/>
</dbReference>
<evidence type="ECO:0000256" key="1">
    <source>
        <dbReference type="ARBA" id="ARBA00022741"/>
    </source>
</evidence>
<dbReference type="InterPro" id="IPR011009">
    <property type="entry name" value="Kinase-like_dom_sf"/>
</dbReference>
<feature type="region of interest" description="Disordered" evidence="4">
    <location>
        <begin position="154"/>
        <end position="196"/>
    </location>
</feature>
<organism evidence="6 7">
    <name type="scientific">Trypanosoma rangeli</name>
    <dbReference type="NCBI Taxonomy" id="5698"/>
    <lineage>
        <taxon>Eukaryota</taxon>
        <taxon>Discoba</taxon>
        <taxon>Euglenozoa</taxon>
        <taxon>Kinetoplastea</taxon>
        <taxon>Metakinetoplastina</taxon>
        <taxon>Trypanosomatida</taxon>
        <taxon>Trypanosomatidae</taxon>
        <taxon>Trypanosoma</taxon>
        <taxon>Herpetosoma</taxon>
    </lineage>
</organism>
<dbReference type="GO" id="GO:0005524">
    <property type="term" value="F:ATP binding"/>
    <property type="evidence" value="ECO:0007669"/>
    <property type="project" value="UniProtKB-UniRule"/>
</dbReference>
<dbReference type="GeneID" id="40332482"/>
<evidence type="ECO:0000256" key="3">
    <source>
        <dbReference type="PROSITE-ProRule" id="PRU10141"/>
    </source>
</evidence>
<dbReference type="VEuPathDB" id="TriTrypDB:TRSC58_04727"/>
<accession>A0A422N022</accession>
<feature type="region of interest" description="Disordered" evidence="4">
    <location>
        <begin position="511"/>
        <end position="533"/>
    </location>
</feature>
<dbReference type="InterPro" id="IPR000719">
    <property type="entry name" value="Prot_kinase_dom"/>
</dbReference>
<dbReference type="PROSITE" id="PS50011">
    <property type="entry name" value="PROTEIN_KINASE_DOM"/>
    <property type="match status" value="1"/>
</dbReference>
<name>A0A422N022_TRYRA</name>
<dbReference type="PROSITE" id="PS00107">
    <property type="entry name" value="PROTEIN_KINASE_ATP"/>
    <property type="match status" value="1"/>
</dbReference>
<dbReference type="InterPro" id="IPR017441">
    <property type="entry name" value="Protein_kinase_ATP_BS"/>
</dbReference>
<gene>
    <name evidence="6" type="ORF">TraAM80_08549</name>
</gene>
<sequence length="680" mass="74683">MLPGVHTLRSVEDVVVDRLRWWRAQQEAFTAAATTVTAQGSRRPVATPFTAKATSRPRSRSAPLHSGSAHRQERLLTMMPPREAVALRHPPMLLFLKCEATAERLEEVQMALREGEGAVWLTRLLSMERVFYGPQMRPCNPDVTRELSVRKRWPRRRAASSPPLQSPALDFERGRHNNMGNASRKRREAGRATLPNNKGGVVPLVLPSSLSCRKVSSLQDSYVFHPEADFVGDGAFSRVFRAVPLFRATSSLSFFAIKVIPQRKWKDSTLISSCTSLHGGAKVRDVKQGAAREEATARSKLNEQTAEVPARDCYGLEYHDAMHRELMGIEREISIVRSLRHTGCPQFVEALRTPDEFVIVMNIGPGCMDARRYLRLNGPLSDNRAALIIYQLVKTVNYLHCTHGLIHRDIKLENVLLSRIDASQDCIQRVLGEPLATQTHEAEDSVPEVNEAAIKTMEYKENKQDAKPQRHCLTSVWGPLSVERRSEKLEQLIKVTLVDFGLARRTTRRGERCRGRASGEGNVGNPQPNNSGSTRCHRVGMPTPVPSAVNMFASVDSESASVATSSDIIHTETTACSISNNDDAGEDNDAYVEMSLDDDVGNNDGADTYGGAGEGVAVAVEGEASTGTLNALPRVPAAEMSRFAARVGVGGVAGVGALNVSVLSDCKQEGEQTRGWRLVL</sequence>
<feature type="compositionally biased region" description="Low complexity" evidence="4">
    <location>
        <begin position="159"/>
        <end position="169"/>
    </location>
</feature>
<keyword evidence="7" id="KW-1185">Reference proteome</keyword>
<dbReference type="PANTHER" id="PTHR44167:SF24">
    <property type="entry name" value="SERINE_THREONINE-PROTEIN KINASE CHK2"/>
    <property type="match status" value="1"/>
</dbReference>
<evidence type="ECO:0000256" key="4">
    <source>
        <dbReference type="SAM" id="MobiDB-lite"/>
    </source>
</evidence>
<reference evidence="6 7" key="1">
    <citation type="journal article" date="2018" name="BMC Genomics">
        <title>Genomic comparison of Trypanosoma conorhini and Trypanosoma rangeli to Trypanosoma cruzi strains of high and low virulence.</title>
        <authorList>
            <person name="Bradwell K.R."/>
            <person name="Koparde V.N."/>
            <person name="Matveyev A.V."/>
            <person name="Serrano M.G."/>
            <person name="Alves J.M."/>
            <person name="Parikh H."/>
            <person name="Huang B."/>
            <person name="Lee V."/>
            <person name="Espinosa-Alvarez O."/>
            <person name="Ortiz P.A."/>
            <person name="Costa-Martins A.G."/>
            <person name="Teixeira M.M."/>
            <person name="Buck G.A."/>
        </authorList>
    </citation>
    <scope>NUCLEOTIDE SEQUENCE [LARGE SCALE GENOMIC DNA]</scope>
    <source>
        <strain evidence="6 7">AM80</strain>
    </source>
</reference>
<dbReference type="EMBL" id="MKGL01000433">
    <property type="protein sequence ID" value="RNE98809.1"/>
    <property type="molecule type" value="Genomic_DNA"/>
</dbReference>
<feature type="binding site" evidence="3">
    <location>
        <position position="258"/>
    </location>
    <ligand>
        <name>ATP</name>
        <dbReference type="ChEBI" id="CHEBI:30616"/>
    </ligand>
</feature>
<keyword evidence="1 3" id="KW-0547">Nucleotide-binding</keyword>
<dbReference type="GO" id="GO:0004672">
    <property type="term" value="F:protein kinase activity"/>
    <property type="evidence" value="ECO:0007669"/>
    <property type="project" value="InterPro"/>
</dbReference>
<dbReference type="Proteomes" id="UP000283634">
    <property type="component" value="Unassembled WGS sequence"/>
</dbReference>
<dbReference type="OMA" id="TSERNAC"/>
<dbReference type="AlphaFoldDB" id="A0A422N022"/>
<dbReference type="OrthoDB" id="245043at2759"/>
<feature type="region of interest" description="Disordered" evidence="4">
    <location>
        <begin position="35"/>
        <end position="71"/>
    </location>
</feature>
<feature type="domain" description="Protein kinase" evidence="5">
    <location>
        <begin position="225"/>
        <end position="680"/>
    </location>
</feature>
<evidence type="ECO:0000313" key="6">
    <source>
        <dbReference type="EMBL" id="RNE98809.1"/>
    </source>
</evidence>
<dbReference type="Pfam" id="PF00069">
    <property type="entry name" value="Pkinase"/>
    <property type="match status" value="1"/>
</dbReference>
<evidence type="ECO:0000313" key="7">
    <source>
        <dbReference type="Proteomes" id="UP000283634"/>
    </source>
</evidence>
<dbReference type="PROSITE" id="PS00108">
    <property type="entry name" value="PROTEIN_KINASE_ST"/>
    <property type="match status" value="1"/>
</dbReference>
<dbReference type="SMART" id="SM00220">
    <property type="entry name" value="S_TKc"/>
    <property type="match status" value="1"/>
</dbReference>
<dbReference type="RefSeq" id="XP_029234844.1">
    <property type="nucleotide sequence ID" value="XM_029385293.1"/>
</dbReference>
<proteinExistence type="predicted"/>
<keyword evidence="2 3" id="KW-0067">ATP-binding</keyword>
<evidence type="ECO:0000256" key="2">
    <source>
        <dbReference type="ARBA" id="ARBA00022840"/>
    </source>
</evidence>
<evidence type="ECO:0000259" key="5">
    <source>
        <dbReference type="PROSITE" id="PS50011"/>
    </source>
</evidence>
<protein>
    <recommendedName>
        <fullName evidence="5">Protein kinase domain-containing protein</fullName>
    </recommendedName>
</protein>
<comment type="caution">
    <text evidence="6">The sequence shown here is derived from an EMBL/GenBank/DDBJ whole genome shotgun (WGS) entry which is preliminary data.</text>
</comment>